<dbReference type="EMBL" id="KV417582">
    <property type="protein sequence ID" value="KZP17514.1"/>
    <property type="molecule type" value="Genomic_DNA"/>
</dbReference>
<protein>
    <submittedName>
        <fullName evidence="1">Uncharacterized protein</fullName>
    </submittedName>
</protein>
<reference evidence="1 2" key="1">
    <citation type="journal article" date="2016" name="Mol. Biol. Evol.">
        <title>Comparative Genomics of Early-Diverging Mushroom-Forming Fungi Provides Insights into the Origins of Lignocellulose Decay Capabilities.</title>
        <authorList>
            <person name="Nagy L.G."/>
            <person name="Riley R."/>
            <person name="Tritt A."/>
            <person name="Adam C."/>
            <person name="Daum C."/>
            <person name="Floudas D."/>
            <person name="Sun H."/>
            <person name="Yadav J.S."/>
            <person name="Pangilinan J."/>
            <person name="Larsson K.H."/>
            <person name="Matsuura K."/>
            <person name="Barry K."/>
            <person name="Labutti K."/>
            <person name="Kuo R."/>
            <person name="Ohm R.A."/>
            <person name="Bhattacharya S.S."/>
            <person name="Shirouzu T."/>
            <person name="Yoshinaga Y."/>
            <person name="Martin F.M."/>
            <person name="Grigoriev I.V."/>
            <person name="Hibbett D.S."/>
        </authorList>
    </citation>
    <scope>NUCLEOTIDE SEQUENCE [LARGE SCALE GENOMIC DNA]</scope>
    <source>
        <strain evidence="1 2">CBS 109695</strain>
    </source>
</reference>
<gene>
    <name evidence="1" type="ORF">FIBSPDRAFT_864959</name>
</gene>
<dbReference type="Proteomes" id="UP000076532">
    <property type="component" value="Unassembled WGS sequence"/>
</dbReference>
<proteinExistence type="predicted"/>
<evidence type="ECO:0000313" key="2">
    <source>
        <dbReference type="Proteomes" id="UP000076532"/>
    </source>
</evidence>
<name>A0A166G6E5_9AGAM</name>
<organism evidence="1 2">
    <name type="scientific">Athelia psychrophila</name>
    <dbReference type="NCBI Taxonomy" id="1759441"/>
    <lineage>
        <taxon>Eukaryota</taxon>
        <taxon>Fungi</taxon>
        <taxon>Dikarya</taxon>
        <taxon>Basidiomycota</taxon>
        <taxon>Agaricomycotina</taxon>
        <taxon>Agaricomycetes</taxon>
        <taxon>Agaricomycetidae</taxon>
        <taxon>Atheliales</taxon>
        <taxon>Atheliaceae</taxon>
        <taxon>Athelia</taxon>
    </lineage>
</organism>
<keyword evidence="2" id="KW-1185">Reference proteome</keyword>
<sequence>MVNRSEISQSLDAFSLTLTTISGGIVPSITSTDIVNFLECMPNLSQLSLHDQNKHRYTDKGPFHAGNISSICERLTQRPVVPKLKRFAITGPPRMSCVMLAGMVRRRWRDDVMVNGVVRLESVEVNYTGGCTHAKSSLGRIPAHSRSMTCARALALLRQYRNEGLRVVGQPVDEVECMKCLEEITRFGFRYDADFDSN</sequence>
<accession>A0A166G6E5</accession>
<dbReference type="AlphaFoldDB" id="A0A166G6E5"/>
<evidence type="ECO:0000313" key="1">
    <source>
        <dbReference type="EMBL" id="KZP17514.1"/>
    </source>
</evidence>